<dbReference type="Proteomes" id="UP000235672">
    <property type="component" value="Unassembled WGS sequence"/>
</dbReference>
<protein>
    <recommendedName>
        <fullName evidence="2">Zn(2)-C6 fungal-type domain-containing protein</fullName>
    </recommendedName>
</protein>
<dbReference type="SMART" id="SM00066">
    <property type="entry name" value="GAL4"/>
    <property type="match status" value="1"/>
</dbReference>
<evidence type="ECO:0000259" key="2">
    <source>
        <dbReference type="PROSITE" id="PS50048"/>
    </source>
</evidence>
<dbReference type="CDD" id="cd00067">
    <property type="entry name" value="GAL4"/>
    <property type="match status" value="1"/>
</dbReference>
<keyword evidence="4" id="KW-1185">Reference proteome</keyword>
<organism evidence="3 4">
    <name type="scientific">Hyaloscypha hepaticicola</name>
    <dbReference type="NCBI Taxonomy" id="2082293"/>
    <lineage>
        <taxon>Eukaryota</taxon>
        <taxon>Fungi</taxon>
        <taxon>Dikarya</taxon>
        <taxon>Ascomycota</taxon>
        <taxon>Pezizomycotina</taxon>
        <taxon>Leotiomycetes</taxon>
        <taxon>Helotiales</taxon>
        <taxon>Hyaloscyphaceae</taxon>
        <taxon>Hyaloscypha</taxon>
    </lineage>
</organism>
<dbReference type="PROSITE" id="PS00463">
    <property type="entry name" value="ZN2_CY6_FUNGAL_1"/>
    <property type="match status" value="1"/>
</dbReference>
<evidence type="ECO:0000256" key="1">
    <source>
        <dbReference type="ARBA" id="ARBA00023242"/>
    </source>
</evidence>
<feature type="domain" description="Zn(2)-C6 fungal-type" evidence="2">
    <location>
        <begin position="17"/>
        <end position="47"/>
    </location>
</feature>
<name>A0A2J6PPZ0_9HELO</name>
<dbReference type="SUPFAM" id="SSF57701">
    <property type="entry name" value="Zn2/Cys6 DNA-binding domain"/>
    <property type="match status" value="1"/>
</dbReference>
<dbReference type="AlphaFoldDB" id="A0A2J6PPZ0"/>
<dbReference type="GO" id="GO:0000981">
    <property type="term" value="F:DNA-binding transcription factor activity, RNA polymerase II-specific"/>
    <property type="evidence" value="ECO:0007669"/>
    <property type="project" value="InterPro"/>
</dbReference>
<gene>
    <name evidence="3" type="ORF">NA56DRAFT_753439</name>
</gene>
<dbReference type="PROSITE" id="PS50048">
    <property type="entry name" value="ZN2_CY6_FUNGAL_2"/>
    <property type="match status" value="1"/>
</dbReference>
<dbReference type="EMBL" id="KZ613508">
    <property type="protein sequence ID" value="PMD16097.1"/>
    <property type="molecule type" value="Genomic_DNA"/>
</dbReference>
<evidence type="ECO:0000313" key="3">
    <source>
        <dbReference type="EMBL" id="PMD16097.1"/>
    </source>
</evidence>
<sequence>MDFGATENPPSRMAFLSCLSCKERKQKCDKALPGCSRCERLLLKCRYAKPSSIPSPPPSLNGSTINLKSHGNEVIDDTEALVQGLTGVATEDQSSCRRVSSLIEMHKQQFDVMVETFYDFYHKWVPIVNQESLREYNNATQPDICRGFIALTLSILLSTFEFGQGLSDATYMTICTCLSMAQVSALILRPWVINQSHFLLKGYGVGKTKLRGHAPFHFTVRPDLQFSSIGFYISSELPATSLQNNDYSFKLLITAPGRSEPSVPSSTFTTSG</sequence>
<dbReference type="InterPro" id="IPR036864">
    <property type="entry name" value="Zn2-C6_fun-type_DNA-bd_sf"/>
</dbReference>
<proteinExistence type="predicted"/>
<dbReference type="InterPro" id="IPR001138">
    <property type="entry name" value="Zn2Cys6_DnaBD"/>
</dbReference>
<accession>A0A2J6PPZ0</accession>
<dbReference type="OrthoDB" id="3532934at2759"/>
<dbReference type="Pfam" id="PF00172">
    <property type="entry name" value="Zn_clus"/>
    <property type="match status" value="1"/>
</dbReference>
<reference evidence="3 4" key="1">
    <citation type="submission" date="2016-05" db="EMBL/GenBank/DDBJ databases">
        <title>A degradative enzymes factory behind the ericoid mycorrhizal symbiosis.</title>
        <authorList>
            <consortium name="DOE Joint Genome Institute"/>
            <person name="Martino E."/>
            <person name="Morin E."/>
            <person name="Grelet G."/>
            <person name="Kuo A."/>
            <person name="Kohler A."/>
            <person name="Daghino S."/>
            <person name="Barry K."/>
            <person name="Choi C."/>
            <person name="Cichocki N."/>
            <person name="Clum A."/>
            <person name="Copeland A."/>
            <person name="Hainaut M."/>
            <person name="Haridas S."/>
            <person name="Labutti K."/>
            <person name="Lindquist E."/>
            <person name="Lipzen A."/>
            <person name="Khouja H.-R."/>
            <person name="Murat C."/>
            <person name="Ohm R."/>
            <person name="Olson A."/>
            <person name="Spatafora J."/>
            <person name="Veneault-Fourrey C."/>
            <person name="Henrissat B."/>
            <person name="Grigoriev I."/>
            <person name="Martin F."/>
            <person name="Perotto S."/>
        </authorList>
    </citation>
    <scope>NUCLEOTIDE SEQUENCE [LARGE SCALE GENOMIC DNA]</scope>
    <source>
        <strain evidence="3 4">UAMH 7357</strain>
    </source>
</reference>
<dbReference type="Gene3D" id="4.10.240.10">
    <property type="entry name" value="Zn(2)-C6 fungal-type DNA-binding domain"/>
    <property type="match status" value="1"/>
</dbReference>
<dbReference type="GO" id="GO:0008270">
    <property type="term" value="F:zinc ion binding"/>
    <property type="evidence" value="ECO:0007669"/>
    <property type="project" value="InterPro"/>
</dbReference>
<evidence type="ECO:0000313" key="4">
    <source>
        <dbReference type="Proteomes" id="UP000235672"/>
    </source>
</evidence>
<keyword evidence="1" id="KW-0539">Nucleus</keyword>